<feature type="non-terminal residue" evidence="2">
    <location>
        <position position="220"/>
    </location>
</feature>
<feature type="compositionally biased region" description="Polar residues" evidence="1">
    <location>
        <begin position="133"/>
        <end position="142"/>
    </location>
</feature>
<evidence type="ECO:0000313" key="2">
    <source>
        <dbReference type="EMBL" id="PFH44887.1"/>
    </source>
</evidence>
<proteinExistence type="predicted"/>
<accession>A0A2A9N9M8</accession>
<evidence type="ECO:0000256" key="1">
    <source>
        <dbReference type="SAM" id="MobiDB-lite"/>
    </source>
</evidence>
<dbReference type="OrthoDB" id="2692435at2759"/>
<name>A0A2A9N9M8_9AGAR</name>
<dbReference type="EMBL" id="KZ302733">
    <property type="protein sequence ID" value="PFH44887.1"/>
    <property type="molecule type" value="Genomic_DNA"/>
</dbReference>
<evidence type="ECO:0008006" key="4">
    <source>
        <dbReference type="Google" id="ProtNLM"/>
    </source>
</evidence>
<feature type="region of interest" description="Disordered" evidence="1">
    <location>
        <begin position="121"/>
        <end position="142"/>
    </location>
</feature>
<keyword evidence="3" id="KW-1185">Reference proteome</keyword>
<gene>
    <name evidence="2" type="ORF">AMATHDRAFT_106212</name>
</gene>
<protein>
    <recommendedName>
        <fullName evidence="4">CCHC-type domain-containing protein</fullName>
    </recommendedName>
</protein>
<dbReference type="Proteomes" id="UP000242287">
    <property type="component" value="Unassembled WGS sequence"/>
</dbReference>
<dbReference type="STRING" id="703135.A0A2A9N9M8"/>
<dbReference type="AlphaFoldDB" id="A0A2A9N9M8"/>
<organism evidence="2 3">
    <name type="scientific">Amanita thiersii Skay4041</name>
    <dbReference type="NCBI Taxonomy" id="703135"/>
    <lineage>
        <taxon>Eukaryota</taxon>
        <taxon>Fungi</taxon>
        <taxon>Dikarya</taxon>
        <taxon>Basidiomycota</taxon>
        <taxon>Agaricomycotina</taxon>
        <taxon>Agaricomycetes</taxon>
        <taxon>Agaricomycetidae</taxon>
        <taxon>Agaricales</taxon>
        <taxon>Pluteineae</taxon>
        <taxon>Amanitaceae</taxon>
        <taxon>Amanita</taxon>
    </lineage>
</organism>
<evidence type="ECO:0000313" key="3">
    <source>
        <dbReference type="Proteomes" id="UP000242287"/>
    </source>
</evidence>
<reference evidence="2 3" key="1">
    <citation type="submission" date="2014-02" db="EMBL/GenBank/DDBJ databases">
        <title>Transposable element dynamics among asymbiotic and ectomycorrhizal Amanita fungi.</title>
        <authorList>
            <consortium name="DOE Joint Genome Institute"/>
            <person name="Hess J."/>
            <person name="Skrede I."/>
            <person name="Wolfe B."/>
            <person name="LaButti K."/>
            <person name="Ohm R.A."/>
            <person name="Grigoriev I.V."/>
            <person name="Pringle A."/>
        </authorList>
    </citation>
    <scope>NUCLEOTIDE SEQUENCE [LARGE SCALE GENOMIC DNA]</scope>
    <source>
        <strain evidence="2 3">SKay4041</strain>
    </source>
</reference>
<sequence length="220" mass="23714">MVKLKEQLDGMKAPVSDQSFGAMIQKSLPQSYRPLLQTLSAASHLTKKVMTSSEIIAAIHEEADKLKVQKDTDKAAKDAAMIASQGKGKRKKGKDNGKKCTNCKWDGHLIEDCYWKGGGKEGQAPWDKKRENSSANTASTPVSANNDISLAVTYATSESLQALASSPPHDEAIIDCSATQHFSPSCESFINFTEINPIPIKAANGETMYATGCGNMKAFL</sequence>